<dbReference type="RefSeq" id="WP_123223990.1">
    <property type="nucleotide sequence ID" value="NZ_RJSF01000043.1"/>
</dbReference>
<dbReference type="InterPro" id="IPR014001">
    <property type="entry name" value="Helicase_ATP-bd"/>
</dbReference>
<dbReference type="GO" id="GO:0009035">
    <property type="term" value="F:type I site-specific deoxyribonuclease activity"/>
    <property type="evidence" value="ECO:0007669"/>
    <property type="project" value="UniProtKB-EC"/>
</dbReference>
<dbReference type="CDD" id="cd18030">
    <property type="entry name" value="DEXHc_RE_I_HsdR"/>
    <property type="match status" value="1"/>
</dbReference>
<dbReference type="Pfam" id="PF18766">
    <property type="entry name" value="SWI2_SNF2"/>
    <property type="match status" value="1"/>
</dbReference>
<evidence type="ECO:0000256" key="9">
    <source>
        <dbReference type="ARBA" id="ARBA00022840"/>
    </source>
</evidence>
<dbReference type="InterPro" id="IPR027417">
    <property type="entry name" value="P-loop_NTPase"/>
</dbReference>
<dbReference type="CDD" id="cd18800">
    <property type="entry name" value="SF2_C_EcoR124I-like"/>
    <property type="match status" value="1"/>
</dbReference>
<dbReference type="PROSITE" id="PS51192">
    <property type="entry name" value="HELICASE_ATP_BIND_1"/>
    <property type="match status" value="1"/>
</dbReference>
<keyword evidence="8 11" id="KW-0378">Hydrolase</keyword>
<dbReference type="GO" id="GO:0009307">
    <property type="term" value="P:DNA restriction-modification system"/>
    <property type="evidence" value="ECO:0007669"/>
    <property type="project" value="UniProtKB-KW"/>
</dbReference>
<evidence type="ECO:0000313" key="13">
    <source>
        <dbReference type="EMBL" id="RNM13014.1"/>
    </source>
</evidence>
<name>A0A3N0GKK5_9ACTN</name>
<dbReference type="Pfam" id="PF22679">
    <property type="entry name" value="T1R_D3-like"/>
    <property type="match status" value="1"/>
</dbReference>
<dbReference type="NCBIfam" id="TIGR00348">
    <property type="entry name" value="hsdR"/>
    <property type="match status" value="1"/>
</dbReference>
<evidence type="ECO:0000256" key="4">
    <source>
        <dbReference type="ARBA" id="ARBA00022722"/>
    </source>
</evidence>
<dbReference type="CDD" id="cd22332">
    <property type="entry name" value="HsdR_N"/>
    <property type="match status" value="1"/>
</dbReference>
<keyword evidence="7 13" id="KW-0255">Endonuclease</keyword>
<dbReference type="SMART" id="SM00487">
    <property type="entry name" value="DEXDc"/>
    <property type="match status" value="1"/>
</dbReference>
<comment type="similarity">
    <text evidence="2 11">Belongs to the HsdR family.</text>
</comment>
<dbReference type="Gene3D" id="3.90.1570.50">
    <property type="match status" value="1"/>
</dbReference>
<keyword evidence="9 11" id="KW-0067">ATP-binding</keyword>
<keyword evidence="5 11" id="KW-0547">Nucleotide-binding</keyword>
<dbReference type="InterPro" id="IPR007409">
    <property type="entry name" value="Restrct_endonuc_type1_HsdR_N"/>
</dbReference>
<evidence type="ECO:0000256" key="1">
    <source>
        <dbReference type="ARBA" id="ARBA00000851"/>
    </source>
</evidence>
<dbReference type="EMBL" id="RJSF01000043">
    <property type="protein sequence ID" value="RNM13014.1"/>
    <property type="molecule type" value="Genomic_DNA"/>
</dbReference>
<dbReference type="Proteomes" id="UP000279994">
    <property type="component" value="Unassembled WGS sequence"/>
</dbReference>
<proteinExistence type="inferred from homology"/>
<evidence type="ECO:0000313" key="14">
    <source>
        <dbReference type="Proteomes" id="UP000279994"/>
    </source>
</evidence>
<keyword evidence="10 11" id="KW-0238">DNA-binding</keyword>
<dbReference type="Pfam" id="PF04313">
    <property type="entry name" value="HSDR_N"/>
    <property type="match status" value="1"/>
</dbReference>
<evidence type="ECO:0000256" key="3">
    <source>
        <dbReference type="ARBA" id="ARBA00011296"/>
    </source>
</evidence>
<evidence type="ECO:0000256" key="11">
    <source>
        <dbReference type="RuleBase" id="RU364115"/>
    </source>
</evidence>
<dbReference type="Gene3D" id="3.40.50.300">
    <property type="entry name" value="P-loop containing nucleotide triphosphate hydrolases"/>
    <property type="match status" value="2"/>
</dbReference>
<dbReference type="AlphaFoldDB" id="A0A3N0GKK5"/>
<evidence type="ECO:0000256" key="2">
    <source>
        <dbReference type="ARBA" id="ARBA00008598"/>
    </source>
</evidence>
<evidence type="ECO:0000256" key="7">
    <source>
        <dbReference type="ARBA" id="ARBA00022759"/>
    </source>
</evidence>
<reference evidence="13 14" key="1">
    <citation type="submission" date="2018-11" db="EMBL/GenBank/DDBJ databases">
        <authorList>
            <person name="Li F."/>
        </authorList>
    </citation>
    <scope>NUCLEOTIDE SEQUENCE [LARGE SCALE GENOMIC DNA]</scope>
    <source>
        <strain evidence="13 14">Gsoil 818</strain>
    </source>
</reference>
<comment type="caution">
    <text evidence="13">The sequence shown here is derived from an EMBL/GenBank/DDBJ whole genome shotgun (WGS) entry which is preliminary data.</text>
</comment>
<evidence type="ECO:0000256" key="5">
    <source>
        <dbReference type="ARBA" id="ARBA00022741"/>
    </source>
</evidence>
<dbReference type="InterPro" id="IPR021810">
    <property type="entry name" value="T1RH-like_C"/>
</dbReference>
<comment type="subunit">
    <text evidence="3 11">The type I restriction/modification system is composed of three polypeptides R, M and S.</text>
</comment>
<keyword evidence="4" id="KW-0540">Nuclease</keyword>
<dbReference type="SUPFAM" id="SSF52540">
    <property type="entry name" value="P-loop containing nucleoside triphosphate hydrolases"/>
    <property type="match status" value="1"/>
</dbReference>
<comment type="catalytic activity">
    <reaction evidence="1 11">
        <text>Endonucleolytic cleavage of DNA to give random double-stranded fragments with terminal 5'-phosphates, ATP is simultaneously hydrolyzed.</text>
        <dbReference type="EC" id="3.1.21.3"/>
    </reaction>
</comment>
<evidence type="ECO:0000256" key="6">
    <source>
        <dbReference type="ARBA" id="ARBA00022747"/>
    </source>
</evidence>
<dbReference type="EC" id="3.1.21.3" evidence="11"/>
<dbReference type="Pfam" id="PF11867">
    <property type="entry name" value="T1RH-like_C"/>
    <property type="match status" value="1"/>
</dbReference>
<dbReference type="InterPro" id="IPR055180">
    <property type="entry name" value="HsdR_RecA-like_helicase_dom_2"/>
</dbReference>
<dbReference type="InterPro" id="IPR004473">
    <property type="entry name" value="Restrct_endonuc_typeI_HsdR"/>
</dbReference>
<dbReference type="PANTHER" id="PTHR30195:SF15">
    <property type="entry name" value="TYPE I RESTRICTION ENZYME HINDI ENDONUCLEASE SUBUNIT"/>
    <property type="match status" value="1"/>
</dbReference>
<dbReference type="GO" id="GO:0005524">
    <property type="term" value="F:ATP binding"/>
    <property type="evidence" value="ECO:0007669"/>
    <property type="project" value="UniProtKB-KW"/>
</dbReference>
<evidence type="ECO:0000256" key="8">
    <source>
        <dbReference type="ARBA" id="ARBA00022801"/>
    </source>
</evidence>
<evidence type="ECO:0000259" key="12">
    <source>
        <dbReference type="PROSITE" id="PS51192"/>
    </source>
</evidence>
<gene>
    <name evidence="13" type="ORF">EFL26_16415</name>
</gene>
<accession>A0A3N0GKK5</accession>
<dbReference type="OrthoDB" id="9758243at2"/>
<dbReference type="InterPro" id="IPR040980">
    <property type="entry name" value="SWI2_SNF2"/>
</dbReference>
<protein>
    <recommendedName>
        <fullName evidence="11">Type I restriction enzyme endonuclease subunit</fullName>
        <shortName evidence="11">R protein</shortName>
        <ecNumber evidence="11">3.1.21.3</ecNumber>
    </recommendedName>
</protein>
<keyword evidence="6 11" id="KW-0680">Restriction system</keyword>
<dbReference type="PANTHER" id="PTHR30195">
    <property type="entry name" value="TYPE I SITE-SPECIFIC DEOXYRIBONUCLEASE PROTEIN SUBUNIT M AND R"/>
    <property type="match status" value="1"/>
</dbReference>
<organism evidence="13 14">
    <name type="scientific">Nocardioides pocheonensis</name>
    <dbReference type="NCBI Taxonomy" id="661485"/>
    <lineage>
        <taxon>Bacteria</taxon>
        <taxon>Bacillati</taxon>
        <taxon>Actinomycetota</taxon>
        <taxon>Actinomycetes</taxon>
        <taxon>Propionibacteriales</taxon>
        <taxon>Nocardioidaceae</taxon>
        <taxon>Nocardioides</taxon>
    </lineage>
</organism>
<dbReference type="GO" id="GO:0003677">
    <property type="term" value="F:DNA binding"/>
    <property type="evidence" value="ECO:0007669"/>
    <property type="project" value="UniProtKB-KW"/>
</dbReference>
<comment type="function">
    <text evidence="11">Subunit R is required for both nuclease and ATPase activities, but not for modification.</text>
</comment>
<keyword evidence="14" id="KW-1185">Reference proteome</keyword>
<evidence type="ECO:0000256" key="10">
    <source>
        <dbReference type="ARBA" id="ARBA00023125"/>
    </source>
</evidence>
<sequence>MSKFNESVVEQAALEWLADLGYQTVHGPNISPGGDGPQLRDSFADVVLIDRLLPTVRGLNRGIDNAVIDQAIKRLLRPESQNAIDENYRIHQFLVGGVPVEHRGADGQTRTTRVKLINFDAPEMNDWLTANQFTVTKDGKKRRVDVVVFVNGLPLALFELKNPADENADMRGAWNQIQTYRHDIAPLFDFNAVTVISDGVAGAAMSSFTGAFEHYAPWKTIEGRDVITDRPALEVLIRGVFEPKRFLDILRNFIVFSDETITDKATGQPMRSLIKRIAKYHQYWAVNTAVESTVKAASPDGDKRGGVVWHTQGSGKSFEMVFYAAKIMRDPRMENPTLVFITDRNDLDDQLFGETFSPATILPEKPVQAESRTHLRELLQRASGGIVFTTLHKFAPEERGDTNPVLTNRRNVVVVADEAHRSQYGFGETLDSAGRLKAGLAKHMRDSLPGATCLGFTGTPIESTDKSTRAVFGEYIDIYDLTRAVEDGATVKIFYEPRLVKVGLSESVRGDLDELADEITEQVEETAASAAKSRWARLEAIVGADERLDLVARDVVEHWESRREALVGKGMIVAMSRRIALKLYEKIVALRPDWHSDDHRTGKIKVVMTGSASDPQEYQPHLHDKATRKEIQLRAKNPDDELELVIVRDMWLTGFDAPAMHTMYVDKTMQGAGLMQAIARVNRTFRDKPGGLIVDLIGVYASLQEALAVYSPSDRDQAGVPIDEMVAVMLEKHDIVTGLLHGVSFDASPDLPAAERLAQYAKVLDFVMADPDRTKRYNDQVLALAKTFALCGARDEADAIRDDVRLFVDVRAAILKVLNPDSGRSGAGAVDVDTAIGQLVNEAVSGDQVIDIYKLAGVETPELSILSDEFLDGLVDKDKPNLQIGLLRRLLDDRIKTIKRSNVVQTRVFSEMLDEAINRYNNRSLTSAEIIAELITLAKQMRDEMQRHAALGLREDEIAFYDAVAQNESAVMELGDETLKAIARDLVRTIRDNWTIDWDVKESVRAKMRSAVRRILIRYDYPPDAELEAIELVIEQAEIFAANDEEFDF</sequence>
<dbReference type="InterPro" id="IPR051268">
    <property type="entry name" value="Type-I_R_enzyme_R_subunit"/>
</dbReference>
<feature type="domain" description="Helicase ATP-binding" evidence="12">
    <location>
        <begin position="297"/>
        <end position="478"/>
    </location>
</feature>